<organism evidence="1 2">
    <name type="scientific">Peptoniphilus faecalis</name>
    <dbReference type="NCBI Taxonomy" id="2731255"/>
    <lineage>
        <taxon>Bacteria</taxon>
        <taxon>Bacillati</taxon>
        <taxon>Bacillota</taxon>
        <taxon>Tissierellia</taxon>
        <taxon>Tissierellales</taxon>
        <taxon>Peptoniphilaceae</taxon>
        <taxon>Peptoniphilus</taxon>
    </lineage>
</organism>
<protein>
    <submittedName>
        <fullName evidence="1">Uncharacterized protein</fullName>
    </submittedName>
</protein>
<dbReference type="AlphaFoldDB" id="A0A848RGX8"/>
<name>A0A848RGX8_9FIRM</name>
<evidence type="ECO:0000313" key="2">
    <source>
        <dbReference type="Proteomes" id="UP000568273"/>
    </source>
</evidence>
<dbReference type="EMBL" id="JABDSR010000003">
    <property type="protein sequence ID" value="NMW84673.1"/>
    <property type="molecule type" value="Genomic_DNA"/>
</dbReference>
<proteinExistence type="predicted"/>
<keyword evidence="2" id="KW-1185">Reference proteome</keyword>
<sequence>MTYKLIDYEGFEAYANAAKNKYAEKKDIITDDERRYIKLVNEGYTLMLAGDLEVLFHSLLVLICENPSMTVASLLDFIKQWASESDFDEKKVVNSERYKKYGFVGAWQQEQSKNESLLVRHVDGHVLSVEEISSLRKQEEGIVYIWACKPLIDELESKYITLNMLQLGELKFVKKDGAKSLSTNDYANIDKAKVDAIPENPKYTDTTYDLTPYAKKKDVPTKTSELTNDSNFKTETEIQQLISKSSTLKKEVVTSLPTTGKDDVIYLVKDEKGKGNNNYLEYLWLNGKYELIGSTQVDLSDYAKKIEVNTAIDNKLVDYSDQLVKEYEFSGDYNRALKYDQDLQNAIAKKQFTIVKPDDESRKWTVESYGWKQALFYNGQLLAIEPVISTEQFETSQVESNIITNNASYVLSKHLYEYNRVIQRQFEKMNNKINNKFTEIEEFSQQELEEAFN</sequence>
<gene>
    <name evidence="1" type="ORF">HKO22_02805</name>
</gene>
<comment type="caution">
    <text evidence="1">The sequence shown here is derived from an EMBL/GenBank/DDBJ whole genome shotgun (WGS) entry which is preliminary data.</text>
</comment>
<dbReference type="RefSeq" id="WP_169968373.1">
    <property type="nucleotide sequence ID" value="NZ_JABDSR010000003.1"/>
</dbReference>
<accession>A0A848RGX8</accession>
<dbReference type="Proteomes" id="UP000568273">
    <property type="component" value="Unassembled WGS sequence"/>
</dbReference>
<evidence type="ECO:0000313" key="1">
    <source>
        <dbReference type="EMBL" id="NMW84673.1"/>
    </source>
</evidence>
<reference evidence="1" key="1">
    <citation type="submission" date="2020-04" db="EMBL/GenBank/DDBJ databases">
        <title>Peptoniphilus sp. nov. isolated from swine feces.</title>
        <authorList>
            <person name="Ryu S.W."/>
        </authorList>
    </citation>
    <scope>NUCLEOTIDE SEQUENCE [LARGE SCALE GENOMIC DNA]</scope>
    <source>
        <strain evidence="1">AGMB00490</strain>
    </source>
</reference>